<feature type="region of interest" description="Disordered" evidence="1">
    <location>
        <begin position="43"/>
        <end position="114"/>
    </location>
</feature>
<reference evidence="2 3" key="1">
    <citation type="submission" date="2023-01" db="EMBL/GenBank/DDBJ databases">
        <title>Analysis of 21 Apiospora genomes using comparative genomics revels a genus with tremendous synthesis potential of carbohydrate active enzymes and secondary metabolites.</title>
        <authorList>
            <person name="Sorensen T."/>
        </authorList>
    </citation>
    <scope>NUCLEOTIDE SEQUENCE [LARGE SCALE GENOMIC DNA]</scope>
    <source>
        <strain evidence="2 3">CBS 83171</strain>
    </source>
</reference>
<keyword evidence="3" id="KW-1185">Reference proteome</keyword>
<evidence type="ECO:0000313" key="3">
    <source>
        <dbReference type="Proteomes" id="UP001446871"/>
    </source>
</evidence>
<evidence type="ECO:0000256" key="1">
    <source>
        <dbReference type="SAM" id="MobiDB-lite"/>
    </source>
</evidence>
<dbReference type="EMBL" id="JAQQWM010000008">
    <property type="protein sequence ID" value="KAK8052711.1"/>
    <property type="molecule type" value="Genomic_DNA"/>
</dbReference>
<dbReference type="Proteomes" id="UP001446871">
    <property type="component" value="Unassembled WGS sequence"/>
</dbReference>
<feature type="compositionally biased region" description="Polar residues" evidence="1">
    <location>
        <begin position="47"/>
        <end position="59"/>
    </location>
</feature>
<proteinExistence type="predicted"/>
<protein>
    <submittedName>
        <fullName evidence="2">Uncharacterized protein</fullName>
    </submittedName>
</protein>
<name>A0ABR1U1D3_9PEZI</name>
<accession>A0ABR1U1D3</accession>
<organism evidence="2 3">
    <name type="scientific">Apiospora saccharicola</name>
    <dbReference type="NCBI Taxonomy" id="335842"/>
    <lineage>
        <taxon>Eukaryota</taxon>
        <taxon>Fungi</taxon>
        <taxon>Dikarya</taxon>
        <taxon>Ascomycota</taxon>
        <taxon>Pezizomycotina</taxon>
        <taxon>Sordariomycetes</taxon>
        <taxon>Xylariomycetidae</taxon>
        <taxon>Amphisphaeriales</taxon>
        <taxon>Apiosporaceae</taxon>
        <taxon>Apiospora</taxon>
    </lineage>
</organism>
<feature type="compositionally biased region" description="Polar residues" evidence="1">
    <location>
        <begin position="91"/>
        <end position="101"/>
    </location>
</feature>
<sequence length="114" mass="11526">MANTTKTAATSGSSSGKGIWSTIKRAAKEHHQSVNAAYSTFYGMGTTGITNSQSSSRTNSARTSPSTSQAASPTPRPAPRRSTRSAPGLTTRASTPPSGASTAPARPAKAGSSR</sequence>
<evidence type="ECO:0000313" key="2">
    <source>
        <dbReference type="EMBL" id="KAK8052711.1"/>
    </source>
</evidence>
<comment type="caution">
    <text evidence="2">The sequence shown here is derived from an EMBL/GenBank/DDBJ whole genome shotgun (WGS) entry which is preliminary data.</text>
</comment>
<feature type="compositionally biased region" description="Low complexity" evidence="1">
    <location>
        <begin position="60"/>
        <end position="73"/>
    </location>
</feature>
<gene>
    <name evidence="2" type="ORF">PG996_012012</name>
</gene>